<sequence length="122" mass="13216">MKPHANGVSRGHKANGPQVEGPNWLIFAAGALLSTLSIRLGYKLKQALDSKPKQNATAIQKGPYVLLGGTSFLVFEMENPPAQRNRQTIFCRLMGIPKCKIITDASLAFQDAGLVIIIIIIC</sequence>
<proteinExistence type="predicted"/>
<dbReference type="PANTHER" id="PTHR34462">
    <property type="entry name" value="OS05G0587400 PROTEIN"/>
    <property type="match status" value="1"/>
</dbReference>
<name>A0AAQ3N3B1_VIGMU</name>
<reference evidence="1 2" key="1">
    <citation type="journal article" date="2023" name="Life. Sci Alliance">
        <title>Evolutionary insights into 3D genome organization and epigenetic landscape of Vigna mungo.</title>
        <authorList>
            <person name="Junaid A."/>
            <person name="Singh B."/>
            <person name="Bhatia S."/>
        </authorList>
    </citation>
    <scope>NUCLEOTIDE SEQUENCE [LARGE SCALE GENOMIC DNA]</scope>
    <source>
        <strain evidence="1">Urdbean</strain>
    </source>
</reference>
<dbReference type="EMBL" id="CP144694">
    <property type="protein sequence ID" value="WVZ01992.1"/>
    <property type="molecule type" value="Genomic_DNA"/>
</dbReference>
<dbReference type="AlphaFoldDB" id="A0AAQ3N3B1"/>
<evidence type="ECO:0000313" key="1">
    <source>
        <dbReference type="EMBL" id="WVZ01992.1"/>
    </source>
</evidence>
<protein>
    <submittedName>
        <fullName evidence="1">Uncharacterized protein</fullName>
    </submittedName>
</protein>
<accession>A0AAQ3N3B1</accession>
<keyword evidence="2" id="KW-1185">Reference proteome</keyword>
<dbReference type="PANTHER" id="PTHR34462:SF1">
    <property type="entry name" value="OS05G0587400 PROTEIN"/>
    <property type="match status" value="1"/>
</dbReference>
<gene>
    <name evidence="1" type="ORF">V8G54_022798</name>
</gene>
<dbReference type="Proteomes" id="UP001374535">
    <property type="component" value="Chromosome 7"/>
</dbReference>
<organism evidence="1 2">
    <name type="scientific">Vigna mungo</name>
    <name type="common">Black gram</name>
    <name type="synonym">Phaseolus mungo</name>
    <dbReference type="NCBI Taxonomy" id="3915"/>
    <lineage>
        <taxon>Eukaryota</taxon>
        <taxon>Viridiplantae</taxon>
        <taxon>Streptophyta</taxon>
        <taxon>Embryophyta</taxon>
        <taxon>Tracheophyta</taxon>
        <taxon>Spermatophyta</taxon>
        <taxon>Magnoliopsida</taxon>
        <taxon>eudicotyledons</taxon>
        <taxon>Gunneridae</taxon>
        <taxon>Pentapetalae</taxon>
        <taxon>rosids</taxon>
        <taxon>fabids</taxon>
        <taxon>Fabales</taxon>
        <taxon>Fabaceae</taxon>
        <taxon>Papilionoideae</taxon>
        <taxon>50 kb inversion clade</taxon>
        <taxon>NPAAA clade</taxon>
        <taxon>indigoferoid/millettioid clade</taxon>
        <taxon>Phaseoleae</taxon>
        <taxon>Vigna</taxon>
    </lineage>
</organism>
<evidence type="ECO:0000313" key="2">
    <source>
        <dbReference type="Proteomes" id="UP001374535"/>
    </source>
</evidence>